<comment type="catalytic activity">
    <reaction evidence="4">
        <text>N(6)-[(R)-lipoyl]-L-lysyl-[protein] + 3-methyl-2-oxobutanoate + H(+) = N(6)-[(R)-S(8)-2-methylpropanoyldihydrolipoyl]-L-lysyl-[protein] + CO2</text>
        <dbReference type="Rhea" id="RHEA:13457"/>
        <dbReference type="Rhea" id="RHEA-COMP:10474"/>
        <dbReference type="Rhea" id="RHEA-COMP:10497"/>
        <dbReference type="ChEBI" id="CHEBI:11851"/>
        <dbReference type="ChEBI" id="CHEBI:15378"/>
        <dbReference type="ChEBI" id="CHEBI:16526"/>
        <dbReference type="ChEBI" id="CHEBI:83099"/>
        <dbReference type="ChEBI" id="CHEBI:83142"/>
        <dbReference type="EC" id="1.2.4.4"/>
    </reaction>
</comment>
<sequence length="412" mass="44085">MGDFGRTPKRNGNDGRDHHPKAASVVLAGGGIQPGLGYGATDERGDNVVKDPVTLPNLLATCATLLGIDPDEKRITPIGRPISVTDSGKPIAALIASASDHHVQAGGRLLLDRGPGEEAFNVVLGLLTHKGRGPAYDYLHLHYRSAGTLLALGANPVDFLRQMKNVASDPFSGGRNFAGHSVIPEWNVVPITSPIEVQYSIAPGTALAQKRSGGKGITIVQGGDAGTAEGDFATCLVWSSRRGQELPVLMIVTNNHFGISTPFEGQHGETYIADRGKAFGMRTEVIDGNDPENVYAALSRAMDYVRTEKKPFLLEAMVSRLYGHSSASGANYNTGEADCLTRFEAKLQARGLITAEACEQLRAKYTQELLEASKRVREELPPEPETIWNHIFADTDHVGDAARAAAKSEGDR</sequence>
<dbReference type="EC" id="1.2.4.4" evidence="4"/>
<dbReference type="CDD" id="cd02000">
    <property type="entry name" value="TPP_E1_PDC_ADC_BCADC"/>
    <property type="match status" value="1"/>
</dbReference>
<dbReference type="InterPro" id="IPR050771">
    <property type="entry name" value="Alpha-ketoacid_DH_E1_comp"/>
</dbReference>
<dbReference type="PANTHER" id="PTHR43380">
    <property type="entry name" value="2-OXOISOVALERATE DEHYDROGENASE SUBUNIT ALPHA, MITOCHONDRIAL"/>
    <property type="match status" value="1"/>
</dbReference>
<protein>
    <recommendedName>
        <fullName evidence="4">2-oxoisovalerate dehydrogenase subunit alpha</fullName>
        <ecNumber evidence="4">1.2.4.4</ecNumber>
    </recommendedName>
    <alternativeName>
        <fullName evidence="4">Branched-chain alpha-keto acid dehydrogenase E1 component alpha chain</fullName>
    </alternativeName>
</protein>
<comment type="function">
    <text evidence="4">The branched-chain alpha-keto dehydrogenase complex catalyzes the overall conversion of alpha-keto acids to acyl-CoA and CO(2). It contains multiple copies of three enzymatic components: branched-chain alpha-keto acid decarboxylase (E1), lipoamide acyltransferase (E2) and lipoamide dehydrogenase (E3).</text>
</comment>
<evidence type="ECO:0000313" key="7">
    <source>
        <dbReference type="EMBL" id="KAK4045506.1"/>
    </source>
</evidence>
<feature type="region of interest" description="Disordered" evidence="5">
    <location>
        <begin position="1"/>
        <end position="21"/>
    </location>
</feature>
<gene>
    <name evidence="7" type="ORF">OUZ56_033130</name>
</gene>
<keyword evidence="3 4" id="KW-0560">Oxidoreductase</keyword>
<proteinExistence type="inferred from homology"/>
<dbReference type="InterPro" id="IPR017850">
    <property type="entry name" value="Alkaline_phosphatase_core_sf"/>
</dbReference>
<accession>A0ABR0BA96</accession>
<evidence type="ECO:0000256" key="1">
    <source>
        <dbReference type="ARBA" id="ARBA00008646"/>
    </source>
</evidence>
<evidence type="ECO:0000259" key="6">
    <source>
        <dbReference type="Pfam" id="PF00676"/>
    </source>
</evidence>
<feature type="domain" description="Dehydrogenase E1 component" evidence="6">
    <location>
        <begin position="135"/>
        <end position="384"/>
    </location>
</feature>
<evidence type="ECO:0000256" key="5">
    <source>
        <dbReference type="SAM" id="MobiDB-lite"/>
    </source>
</evidence>
<evidence type="ECO:0000256" key="4">
    <source>
        <dbReference type="RuleBase" id="RU365014"/>
    </source>
</evidence>
<dbReference type="SUPFAM" id="SSF53649">
    <property type="entry name" value="Alkaline phosphatase-like"/>
    <property type="match status" value="1"/>
</dbReference>
<dbReference type="PANTHER" id="PTHR43380:SF1">
    <property type="entry name" value="2-OXOISOVALERATE DEHYDROGENASE SUBUNIT ALPHA, MITOCHONDRIAL"/>
    <property type="match status" value="1"/>
</dbReference>
<comment type="similarity">
    <text evidence="1 4">Belongs to the BCKDHA family.</text>
</comment>
<reference evidence="7 8" key="1">
    <citation type="journal article" date="2023" name="Nucleic Acids Res.">
        <title>The hologenome of Daphnia magna reveals possible DNA methylation and microbiome-mediated evolution of the host genome.</title>
        <authorList>
            <person name="Chaturvedi A."/>
            <person name="Li X."/>
            <person name="Dhandapani V."/>
            <person name="Marshall H."/>
            <person name="Kissane S."/>
            <person name="Cuenca-Cambronero M."/>
            <person name="Asole G."/>
            <person name="Calvet F."/>
            <person name="Ruiz-Romero M."/>
            <person name="Marangio P."/>
            <person name="Guigo R."/>
            <person name="Rago D."/>
            <person name="Mirbahai L."/>
            <person name="Eastwood N."/>
            <person name="Colbourne J.K."/>
            <person name="Zhou J."/>
            <person name="Mallon E."/>
            <person name="Orsini L."/>
        </authorList>
    </citation>
    <scope>NUCLEOTIDE SEQUENCE [LARGE SCALE GENOMIC DNA]</scope>
    <source>
        <strain evidence="7">LRV0_1</strain>
    </source>
</reference>
<evidence type="ECO:0000313" key="8">
    <source>
        <dbReference type="Proteomes" id="UP001234178"/>
    </source>
</evidence>
<evidence type="ECO:0000256" key="2">
    <source>
        <dbReference type="ARBA" id="ARBA00022946"/>
    </source>
</evidence>
<organism evidence="7 8">
    <name type="scientific">Daphnia magna</name>
    <dbReference type="NCBI Taxonomy" id="35525"/>
    <lineage>
        <taxon>Eukaryota</taxon>
        <taxon>Metazoa</taxon>
        <taxon>Ecdysozoa</taxon>
        <taxon>Arthropoda</taxon>
        <taxon>Crustacea</taxon>
        <taxon>Branchiopoda</taxon>
        <taxon>Diplostraca</taxon>
        <taxon>Cladocera</taxon>
        <taxon>Anomopoda</taxon>
        <taxon>Daphniidae</taxon>
        <taxon>Daphnia</taxon>
    </lineage>
</organism>
<dbReference type="Pfam" id="PF00676">
    <property type="entry name" value="E1_dh"/>
    <property type="match status" value="1"/>
</dbReference>
<dbReference type="InterPro" id="IPR010869">
    <property type="entry name" value="DUF1501"/>
</dbReference>
<dbReference type="InterPro" id="IPR001017">
    <property type="entry name" value="DH_E1"/>
</dbReference>
<comment type="cofactor">
    <cofactor evidence="4">
        <name>thiamine diphosphate</name>
        <dbReference type="ChEBI" id="CHEBI:58937"/>
    </cofactor>
</comment>
<dbReference type="Gene3D" id="3.40.50.970">
    <property type="match status" value="1"/>
</dbReference>
<keyword evidence="4" id="KW-0786">Thiamine pyrophosphate</keyword>
<keyword evidence="8" id="KW-1185">Reference proteome</keyword>
<dbReference type="InterPro" id="IPR029061">
    <property type="entry name" value="THDP-binding"/>
</dbReference>
<comment type="caution">
    <text evidence="7">The sequence shown here is derived from an EMBL/GenBank/DDBJ whole genome shotgun (WGS) entry which is preliminary data.</text>
</comment>
<dbReference type="Proteomes" id="UP001234178">
    <property type="component" value="Unassembled WGS sequence"/>
</dbReference>
<dbReference type="Pfam" id="PF07394">
    <property type="entry name" value="DUF1501"/>
    <property type="match status" value="1"/>
</dbReference>
<dbReference type="SUPFAM" id="SSF52518">
    <property type="entry name" value="Thiamin diphosphate-binding fold (THDP-binding)"/>
    <property type="match status" value="1"/>
</dbReference>
<dbReference type="EMBL" id="JAOYFB010000044">
    <property type="protein sequence ID" value="KAK4045506.1"/>
    <property type="molecule type" value="Genomic_DNA"/>
</dbReference>
<evidence type="ECO:0000256" key="3">
    <source>
        <dbReference type="ARBA" id="ARBA00023002"/>
    </source>
</evidence>
<name>A0ABR0BA96_9CRUS</name>
<keyword evidence="2" id="KW-0809">Transit peptide</keyword>